<evidence type="ECO:0000313" key="2">
    <source>
        <dbReference type="EMBL" id="SHG46290.1"/>
    </source>
</evidence>
<dbReference type="AlphaFoldDB" id="A0A1M5K181"/>
<dbReference type="InterPro" id="IPR013320">
    <property type="entry name" value="ConA-like_dom_sf"/>
</dbReference>
<dbReference type="InterPro" id="IPR013424">
    <property type="entry name" value="Ice-binding_C"/>
</dbReference>
<organism evidence="2 3">
    <name type="scientific">Marisediminitalea aggregata</name>
    <dbReference type="NCBI Taxonomy" id="634436"/>
    <lineage>
        <taxon>Bacteria</taxon>
        <taxon>Pseudomonadati</taxon>
        <taxon>Pseudomonadota</taxon>
        <taxon>Gammaproteobacteria</taxon>
        <taxon>Alteromonadales</taxon>
        <taxon>Alteromonadaceae</taxon>
        <taxon>Marisediminitalea</taxon>
    </lineage>
</organism>
<protein>
    <submittedName>
        <fullName evidence="2">PEP-CTERM protein-sorting domain-containing protein</fullName>
    </submittedName>
</protein>
<dbReference type="NCBIfam" id="TIGR02595">
    <property type="entry name" value="PEP_CTERM"/>
    <property type="match status" value="1"/>
</dbReference>
<dbReference type="STRING" id="634436.SAMN05216361_2325"/>
<keyword evidence="3" id="KW-1185">Reference proteome</keyword>
<name>A0A1M5K181_9ALTE</name>
<feature type="chain" id="PRO_5012047744" evidence="1">
    <location>
        <begin position="20"/>
        <end position="227"/>
    </location>
</feature>
<dbReference type="EMBL" id="FQWD01000003">
    <property type="protein sequence ID" value="SHG46290.1"/>
    <property type="molecule type" value="Genomic_DNA"/>
</dbReference>
<accession>A0A1M5K181</accession>
<gene>
    <name evidence="2" type="ORF">SAMN05216361_2325</name>
</gene>
<reference evidence="3" key="1">
    <citation type="submission" date="2016-11" db="EMBL/GenBank/DDBJ databases">
        <authorList>
            <person name="Varghese N."/>
            <person name="Submissions S."/>
        </authorList>
    </citation>
    <scope>NUCLEOTIDE SEQUENCE [LARGE SCALE GENOMIC DNA]</scope>
    <source>
        <strain evidence="3">CGMCC 1.8995</strain>
    </source>
</reference>
<dbReference type="RefSeq" id="WP_073322498.1">
    <property type="nucleotide sequence ID" value="NZ_FQWD01000003.1"/>
</dbReference>
<dbReference type="Gene3D" id="2.60.120.200">
    <property type="match status" value="1"/>
</dbReference>
<evidence type="ECO:0000313" key="3">
    <source>
        <dbReference type="Proteomes" id="UP000184520"/>
    </source>
</evidence>
<dbReference type="Proteomes" id="UP000184520">
    <property type="component" value="Unassembled WGS sequence"/>
</dbReference>
<keyword evidence="1" id="KW-0732">Signal</keyword>
<dbReference type="OrthoDB" id="7870030at2"/>
<evidence type="ECO:0000256" key="1">
    <source>
        <dbReference type="SAM" id="SignalP"/>
    </source>
</evidence>
<dbReference type="SUPFAM" id="SSF49899">
    <property type="entry name" value="Concanavalin A-like lectins/glucanases"/>
    <property type="match status" value="1"/>
</dbReference>
<sequence>MKKLLLSAGLLVASFSAAATTVDISLWSQEDSPNYSRNATWNVGSGNNAIQNSNSYGTLVSDFVETGDFSFFGTMTATTASFNDNDIMGIVFGWQDDMNHYRLGWEQGGFNDAGSGASGMWLVEEVAGVSTILFQTEQFWADLVEYNFIVGRSGNDISFSLDGVSQTFTNTSFMSGRVGFYTESQTANFSGLTSVPQAPDNLGKVPAPAPLALLGLALGVLAIRRKA</sequence>
<proteinExistence type="predicted"/>
<feature type="signal peptide" evidence="1">
    <location>
        <begin position="1"/>
        <end position="19"/>
    </location>
</feature>